<dbReference type="Proteomes" id="UP000581688">
    <property type="component" value="Unassembled WGS sequence"/>
</dbReference>
<keyword evidence="2" id="KW-1185">Reference proteome</keyword>
<comment type="caution">
    <text evidence="1">The sequence shown here is derived from an EMBL/GenBank/DDBJ whole genome shotgun (WGS) entry which is preliminary data.</text>
</comment>
<dbReference type="RefSeq" id="WP_174497225.1">
    <property type="nucleotide sequence ID" value="NZ_CADDWK010000012.1"/>
</dbReference>
<sequence length="129" mass="15471">MRYLKEEDFKVTSRFLFLSMAIVVMEQDIKHIEQGAFKIKEPYLELLRKMEHVARLERKKLQSTMKQKKLQVIFLQKNDTFSTYLFLGNGYEEEKRYFNPAIRKKVQDLLYDLMNQVLPSPSFRKPTGT</sequence>
<protein>
    <submittedName>
        <fullName evidence="1">Uncharacterized protein</fullName>
    </submittedName>
</protein>
<reference evidence="1 2" key="1">
    <citation type="submission" date="2020-08" db="EMBL/GenBank/DDBJ databases">
        <title>Genomic Encyclopedia of Type Strains, Phase IV (KMG-IV): sequencing the most valuable type-strain genomes for metagenomic binning, comparative biology and taxonomic classification.</title>
        <authorList>
            <person name="Goeker M."/>
        </authorList>
    </citation>
    <scope>NUCLEOTIDE SEQUENCE [LARGE SCALE GENOMIC DNA]</scope>
    <source>
        <strain evidence="1 2">DSM 19612</strain>
    </source>
</reference>
<proteinExistence type="predicted"/>
<dbReference type="AlphaFoldDB" id="A0A841Q8J4"/>
<evidence type="ECO:0000313" key="2">
    <source>
        <dbReference type="Proteomes" id="UP000581688"/>
    </source>
</evidence>
<evidence type="ECO:0000313" key="1">
    <source>
        <dbReference type="EMBL" id="MBB6454728.1"/>
    </source>
</evidence>
<gene>
    <name evidence="1" type="ORF">HNQ94_003217</name>
</gene>
<accession>A0A841Q8J4</accession>
<dbReference type="EMBL" id="JACHGH010000011">
    <property type="protein sequence ID" value="MBB6454728.1"/>
    <property type="molecule type" value="Genomic_DNA"/>
</dbReference>
<dbReference type="InterPro" id="IPR058600">
    <property type="entry name" value="YhjD-like"/>
</dbReference>
<name>A0A841Q8J4_9BACI</name>
<dbReference type="Pfam" id="PF26325">
    <property type="entry name" value="YhjD"/>
    <property type="match status" value="1"/>
</dbReference>
<organism evidence="1 2">
    <name type="scientific">Salirhabdus euzebyi</name>
    <dbReference type="NCBI Taxonomy" id="394506"/>
    <lineage>
        <taxon>Bacteria</taxon>
        <taxon>Bacillati</taxon>
        <taxon>Bacillota</taxon>
        <taxon>Bacilli</taxon>
        <taxon>Bacillales</taxon>
        <taxon>Bacillaceae</taxon>
        <taxon>Salirhabdus</taxon>
    </lineage>
</organism>